<comment type="similarity">
    <text evidence="2">Belongs to the ABC transporter superfamily. ABCC family. Conjugate transporter (TC 3.A.1.208) subfamily.</text>
</comment>
<evidence type="ECO:0000256" key="2">
    <source>
        <dbReference type="ARBA" id="ARBA00009726"/>
    </source>
</evidence>
<evidence type="ECO:0000256" key="11">
    <source>
        <dbReference type="SAM" id="MobiDB-lite"/>
    </source>
</evidence>
<evidence type="ECO:0000256" key="3">
    <source>
        <dbReference type="ARBA" id="ARBA00022448"/>
    </source>
</evidence>
<dbReference type="CDD" id="cd03244">
    <property type="entry name" value="ABCC_MRP_domain2"/>
    <property type="match status" value="1"/>
</dbReference>
<dbReference type="Gene3D" id="3.40.50.300">
    <property type="entry name" value="P-loop containing nucleotide triphosphate hydrolases"/>
    <property type="match status" value="1"/>
</dbReference>
<comment type="subcellular location">
    <subcellularLocation>
        <location evidence="1">Cell membrane</location>
        <topology evidence="1">Multi-pass membrane protein</topology>
    </subcellularLocation>
</comment>
<feature type="transmembrane region" description="Helical" evidence="12">
    <location>
        <begin position="93"/>
        <end position="115"/>
    </location>
</feature>
<gene>
    <name evidence="14" type="ORF">OSB1V03_LOCUS11230</name>
</gene>
<dbReference type="InterPro" id="IPR050173">
    <property type="entry name" value="ABC_transporter_C-like"/>
</dbReference>
<dbReference type="PANTHER" id="PTHR24223">
    <property type="entry name" value="ATP-BINDING CASSETTE SUB-FAMILY C"/>
    <property type="match status" value="1"/>
</dbReference>
<keyword evidence="15" id="KW-1185">Reference proteome</keyword>
<keyword evidence="5 12" id="KW-0812">Transmembrane</keyword>
<keyword evidence="9 12" id="KW-0472">Membrane</keyword>
<protein>
    <recommendedName>
        <fullName evidence="13">ABC transmembrane type-1 domain-containing protein</fullName>
    </recommendedName>
</protein>
<feature type="domain" description="ABC transmembrane type-1" evidence="13">
    <location>
        <begin position="121"/>
        <end position="361"/>
    </location>
</feature>
<evidence type="ECO:0000256" key="10">
    <source>
        <dbReference type="ARBA" id="ARBA00023180"/>
    </source>
</evidence>
<name>A0A7R9Q3C1_9ACAR</name>
<accession>A0A7R9Q3C1</accession>
<dbReference type="InterPro" id="IPR011527">
    <property type="entry name" value="ABC1_TM_dom"/>
</dbReference>
<keyword evidence="4" id="KW-1003">Cell membrane</keyword>
<dbReference type="GO" id="GO:0016887">
    <property type="term" value="F:ATP hydrolysis activity"/>
    <property type="evidence" value="ECO:0007669"/>
    <property type="project" value="InterPro"/>
</dbReference>
<dbReference type="Pfam" id="PF00005">
    <property type="entry name" value="ABC_tran"/>
    <property type="match status" value="1"/>
</dbReference>
<dbReference type="SUPFAM" id="SSF52540">
    <property type="entry name" value="P-loop containing nucleoside triphosphate hydrolases"/>
    <property type="match status" value="1"/>
</dbReference>
<evidence type="ECO:0000256" key="8">
    <source>
        <dbReference type="ARBA" id="ARBA00022989"/>
    </source>
</evidence>
<dbReference type="Pfam" id="PF00664">
    <property type="entry name" value="ABC_membrane"/>
    <property type="match status" value="1"/>
</dbReference>
<evidence type="ECO:0000313" key="14">
    <source>
        <dbReference type="EMBL" id="CAD7630819.1"/>
    </source>
</evidence>
<dbReference type="InterPro" id="IPR003439">
    <property type="entry name" value="ABC_transporter-like_ATP-bd"/>
</dbReference>
<feature type="transmembrane region" description="Helical" evidence="12">
    <location>
        <begin position="121"/>
        <end position="145"/>
    </location>
</feature>
<dbReference type="PANTHER" id="PTHR24223:SF456">
    <property type="entry name" value="MULTIDRUG RESISTANCE-ASSOCIATED PROTEIN LETHAL(2)03659"/>
    <property type="match status" value="1"/>
</dbReference>
<evidence type="ECO:0000313" key="15">
    <source>
        <dbReference type="Proteomes" id="UP000759131"/>
    </source>
</evidence>
<evidence type="ECO:0000256" key="9">
    <source>
        <dbReference type="ARBA" id="ARBA00023136"/>
    </source>
</evidence>
<keyword evidence="8 12" id="KW-1133">Transmembrane helix</keyword>
<dbReference type="FunFam" id="1.20.1560.10:FF:000014">
    <property type="entry name" value="Multidrug resistance-associated protein member 4"/>
    <property type="match status" value="1"/>
</dbReference>
<feature type="non-terminal residue" evidence="14">
    <location>
        <position position="555"/>
    </location>
</feature>
<feature type="region of interest" description="Disordered" evidence="11">
    <location>
        <begin position="49"/>
        <end position="73"/>
    </location>
</feature>
<proteinExistence type="inferred from homology"/>
<feature type="transmembrane region" description="Helical" evidence="12">
    <location>
        <begin position="221"/>
        <end position="238"/>
    </location>
</feature>
<dbReference type="InterPro" id="IPR027417">
    <property type="entry name" value="P-loop_NTPase"/>
</dbReference>
<dbReference type="SUPFAM" id="SSF90123">
    <property type="entry name" value="ABC transporter transmembrane region"/>
    <property type="match status" value="1"/>
</dbReference>
<keyword evidence="3" id="KW-0813">Transport</keyword>
<sequence>MIIVFRFPKSYDELQSRGLDFMSILSDQEREADDKTAVKDREDSEPIVRVVSVDKESDSEESDEEKSKEKEPMIEPKIRDENREIGSIEGRVYWMYAKAGAGPLMLIIAITAAVLSQNMDVIIYSSLIAALFVTALIRVITWFMMCMRASVRLHNSIFYSLLRTPISFFDNNPVGRILNRFSKDMGGVDERLPSNGYELNMAITQVIGIAVNVSIVKPYLILPAVILTIVSLFVRIVYIKSARDLRRLEGVARSPVFTHISTTLNGLASVRAFGAQAEFENQFNVYQDDTTGTWFMFLGTARVLAMVMEWISILYIVVVSVVLMVFYEGIGGGSAGLALSSAIMLTGIAQRGVRQSAELETQMTSVERIIEYSKLPQEAALNSDDDRKPPPDWPQKGQIELKDISLYYEGSDKPVLKNLNCVIKSGEKVGICGRTGAGKSSIISALFRMVEPKGEIVMDGINTGSIGLHELRSKISIIPQDPVVFTGTVRKNLDPFGEYSDQSIWSALEEVQLKGAVGDLPGQLDGQLTEGGGNLSVGQRQLVCLARAILRHNRV</sequence>
<dbReference type="PROSITE" id="PS50929">
    <property type="entry name" value="ABC_TM1F"/>
    <property type="match status" value="1"/>
</dbReference>
<dbReference type="InterPro" id="IPR036640">
    <property type="entry name" value="ABC1_TM_sf"/>
</dbReference>
<evidence type="ECO:0000256" key="6">
    <source>
        <dbReference type="ARBA" id="ARBA00022741"/>
    </source>
</evidence>
<evidence type="ECO:0000256" key="12">
    <source>
        <dbReference type="SAM" id="Phobius"/>
    </source>
</evidence>
<feature type="transmembrane region" description="Helical" evidence="12">
    <location>
        <begin position="303"/>
        <end position="327"/>
    </location>
</feature>
<dbReference type="FunFam" id="3.40.50.300:FF:002145">
    <property type="entry name" value="ABC transporter (MsbA subfamily)"/>
    <property type="match status" value="1"/>
</dbReference>
<dbReference type="EMBL" id="OC863160">
    <property type="protein sequence ID" value="CAD7630819.1"/>
    <property type="molecule type" value="Genomic_DNA"/>
</dbReference>
<evidence type="ECO:0000256" key="7">
    <source>
        <dbReference type="ARBA" id="ARBA00022840"/>
    </source>
</evidence>
<dbReference type="AlphaFoldDB" id="A0A7R9Q3C1"/>
<dbReference type="GO" id="GO:0140359">
    <property type="term" value="F:ABC-type transporter activity"/>
    <property type="evidence" value="ECO:0007669"/>
    <property type="project" value="InterPro"/>
</dbReference>
<organism evidence="14">
    <name type="scientific">Medioppia subpectinata</name>
    <dbReference type="NCBI Taxonomy" id="1979941"/>
    <lineage>
        <taxon>Eukaryota</taxon>
        <taxon>Metazoa</taxon>
        <taxon>Ecdysozoa</taxon>
        <taxon>Arthropoda</taxon>
        <taxon>Chelicerata</taxon>
        <taxon>Arachnida</taxon>
        <taxon>Acari</taxon>
        <taxon>Acariformes</taxon>
        <taxon>Sarcoptiformes</taxon>
        <taxon>Oribatida</taxon>
        <taxon>Brachypylina</taxon>
        <taxon>Oppioidea</taxon>
        <taxon>Oppiidae</taxon>
        <taxon>Medioppia</taxon>
    </lineage>
</organism>
<keyword evidence="10" id="KW-0325">Glycoprotein</keyword>
<dbReference type="GO" id="GO:0005524">
    <property type="term" value="F:ATP binding"/>
    <property type="evidence" value="ECO:0007669"/>
    <property type="project" value="UniProtKB-KW"/>
</dbReference>
<dbReference type="EMBL" id="CAJPIZ010008585">
    <property type="protein sequence ID" value="CAG2111249.1"/>
    <property type="molecule type" value="Genomic_DNA"/>
</dbReference>
<dbReference type="Proteomes" id="UP000759131">
    <property type="component" value="Unassembled WGS sequence"/>
</dbReference>
<evidence type="ECO:0000256" key="1">
    <source>
        <dbReference type="ARBA" id="ARBA00004651"/>
    </source>
</evidence>
<reference evidence="14" key="1">
    <citation type="submission" date="2020-11" db="EMBL/GenBank/DDBJ databases">
        <authorList>
            <person name="Tran Van P."/>
        </authorList>
    </citation>
    <scope>NUCLEOTIDE SEQUENCE</scope>
</reference>
<evidence type="ECO:0000259" key="13">
    <source>
        <dbReference type="PROSITE" id="PS50929"/>
    </source>
</evidence>
<evidence type="ECO:0000256" key="5">
    <source>
        <dbReference type="ARBA" id="ARBA00022692"/>
    </source>
</evidence>
<dbReference type="OrthoDB" id="6500128at2759"/>
<dbReference type="GO" id="GO:0005886">
    <property type="term" value="C:plasma membrane"/>
    <property type="evidence" value="ECO:0007669"/>
    <property type="project" value="UniProtKB-SubCell"/>
</dbReference>
<keyword evidence="7" id="KW-0067">ATP-binding</keyword>
<evidence type="ECO:0000256" key="4">
    <source>
        <dbReference type="ARBA" id="ARBA00022475"/>
    </source>
</evidence>
<dbReference type="Gene3D" id="1.20.1560.10">
    <property type="entry name" value="ABC transporter type 1, transmembrane domain"/>
    <property type="match status" value="1"/>
</dbReference>
<keyword evidence="6" id="KW-0547">Nucleotide-binding</keyword>